<dbReference type="PROSITE" id="PS01314">
    <property type="entry name" value="UPF0047"/>
    <property type="match status" value="1"/>
</dbReference>
<dbReference type="Proteomes" id="UP000037784">
    <property type="component" value="Unassembled WGS sequence"/>
</dbReference>
<dbReference type="InterPro" id="IPR035917">
    <property type="entry name" value="YjbQ-like_sf"/>
</dbReference>
<dbReference type="InterPro" id="IPR001602">
    <property type="entry name" value="UPF0047_YjbQ-like"/>
</dbReference>
<dbReference type="EMBL" id="LGKN01000009">
    <property type="protein sequence ID" value="KPL86410.1"/>
    <property type="molecule type" value="Genomic_DNA"/>
</dbReference>
<name>A0A0M8KB88_9CHLR</name>
<dbReference type="RefSeq" id="WP_054493823.1">
    <property type="nucleotide sequence ID" value="NZ_BBZA01000225.1"/>
</dbReference>
<protein>
    <submittedName>
        <fullName evidence="3">Secondary thiamine-phosphate synthase enzyme</fullName>
    </submittedName>
</protein>
<evidence type="ECO:0000313" key="3">
    <source>
        <dbReference type="EMBL" id="KPL86410.1"/>
    </source>
</evidence>
<proteinExistence type="inferred from homology"/>
<keyword evidence="4" id="KW-1185">Reference proteome</keyword>
<dbReference type="FunCoup" id="A0A0M8KB88">
    <property type="interactions" value="250"/>
</dbReference>
<gene>
    <name evidence="2" type="ORF">ARMA_2499</name>
    <name evidence="3" type="ORF">SE16_13965</name>
</gene>
<evidence type="ECO:0000256" key="1">
    <source>
        <dbReference type="ARBA" id="ARBA00005534"/>
    </source>
</evidence>
<evidence type="ECO:0000313" key="2">
    <source>
        <dbReference type="EMBL" id="GAP64076.1"/>
    </source>
</evidence>
<dbReference type="PANTHER" id="PTHR30615">
    <property type="entry name" value="UNCHARACTERIZED PROTEIN YJBQ-RELATED"/>
    <property type="match status" value="1"/>
</dbReference>
<comment type="similarity">
    <text evidence="1">Belongs to the UPF0047 family.</text>
</comment>
<dbReference type="Pfam" id="PF01894">
    <property type="entry name" value="YjbQ"/>
    <property type="match status" value="1"/>
</dbReference>
<evidence type="ECO:0000313" key="5">
    <source>
        <dbReference type="Proteomes" id="UP000050502"/>
    </source>
</evidence>
<comment type="caution">
    <text evidence="2">The sequence shown here is derived from an EMBL/GenBank/DDBJ whole genome shotgun (WGS) entry which is preliminary data.</text>
</comment>
<dbReference type="STRING" id="872965.SE16_13965"/>
<dbReference type="EMBL" id="BBZA01000225">
    <property type="protein sequence ID" value="GAP64076.1"/>
    <property type="molecule type" value="Genomic_DNA"/>
</dbReference>
<accession>A0A0M8KB88</accession>
<reference evidence="2 4" key="1">
    <citation type="journal article" date="2015" name="Genome Announc.">
        <title>Draft Genome Sequence of a Heterotrophic Facultative Anaerobic Thermophilic Bacterium, Ardenticatena maritima Strain 110ST.</title>
        <authorList>
            <person name="Kawaichi S."/>
            <person name="Yoshida T."/>
            <person name="Sako Y."/>
            <person name="Nakamura R."/>
        </authorList>
    </citation>
    <scope>NUCLEOTIDE SEQUENCE [LARGE SCALE GENOMIC DNA]</scope>
    <source>
        <strain evidence="2 4">110S</strain>
    </source>
</reference>
<dbReference type="PANTHER" id="PTHR30615:SF8">
    <property type="entry name" value="UPF0047 PROTEIN C4A8.02C"/>
    <property type="match status" value="1"/>
</dbReference>
<dbReference type="InParanoid" id="A0A0M8KB88"/>
<reference evidence="4" key="3">
    <citation type="submission" date="2015-08" db="EMBL/GenBank/DDBJ databases">
        <title>Draft Genome Sequence of a Heterotrophic Facultative Anaerobic Bacterium Ardenticatena maritima Strain 110S.</title>
        <authorList>
            <person name="Kawaichi S."/>
            <person name="Yoshida T."/>
            <person name="Sako Y."/>
            <person name="Nakamura R."/>
        </authorList>
    </citation>
    <scope>NUCLEOTIDE SEQUENCE [LARGE SCALE GENOMIC DNA]</scope>
    <source>
        <strain evidence="4">110S</strain>
    </source>
</reference>
<sequence>MTFTGTLHLQTKGDTDIHDITDAVADLVAQSGISNGIVCIFSPSSTSGITTLEYESGAIADLKRTFEELVPQNRDYRHNLRWGDGNGHSHVRAALLGPSLSVPLIGGRLRLGTWQQIIFVDFDNRPRRREIVVQVVGE</sequence>
<dbReference type="SUPFAM" id="SSF111038">
    <property type="entry name" value="YjbQ-like"/>
    <property type="match status" value="1"/>
</dbReference>
<dbReference type="Gene3D" id="2.60.120.460">
    <property type="entry name" value="YjbQ-like"/>
    <property type="match status" value="1"/>
</dbReference>
<reference evidence="3 5" key="2">
    <citation type="submission" date="2015-07" db="EMBL/GenBank/DDBJ databases">
        <title>Whole genome sequence of Ardenticatena maritima DSM 23922.</title>
        <authorList>
            <person name="Hemp J."/>
            <person name="Ward L.M."/>
            <person name="Pace L.A."/>
            <person name="Fischer W.W."/>
        </authorList>
    </citation>
    <scope>NUCLEOTIDE SEQUENCE [LARGE SCALE GENOMIC DNA]</scope>
    <source>
        <strain evidence="3 5">110S</strain>
    </source>
</reference>
<dbReference type="PIRSF" id="PIRSF004681">
    <property type="entry name" value="UCP004681"/>
    <property type="match status" value="1"/>
</dbReference>
<evidence type="ECO:0000313" key="4">
    <source>
        <dbReference type="Proteomes" id="UP000037784"/>
    </source>
</evidence>
<organism evidence="2 4">
    <name type="scientific">Ardenticatena maritima</name>
    <dbReference type="NCBI Taxonomy" id="872965"/>
    <lineage>
        <taxon>Bacteria</taxon>
        <taxon>Bacillati</taxon>
        <taxon>Chloroflexota</taxon>
        <taxon>Ardenticatenia</taxon>
        <taxon>Ardenticatenales</taxon>
        <taxon>Ardenticatenaceae</taxon>
        <taxon>Ardenticatena</taxon>
    </lineage>
</organism>
<dbReference type="NCBIfam" id="TIGR00149">
    <property type="entry name" value="TIGR00149_YjbQ"/>
    <property type="match status" value="1"/>
</dbReference>
<dbReference type="OrthoDB" id="9801725at2"/>
<dbReference type="AlphaFoldDB" id="A0A0M8KB88"/>
<dbReference type="Proteomes" id="UP000050502">
    <property type="component" value="Unassembled WGS sequence"/>
</dbReference>